<evidence type="ECO:0000259" key="4">
    <source>
        <dbReference type="Pfam" id="PF23893"/>
    </source>
</evidence>
<evidence type="ECO:0000313" key="5">
    <source>
        <dbReference type="EMBL" id="WGZ91766.1"/>
    </source>
</evidence>
<dbReference type="Pfam" id="PF23893">
    <property type="entry name" value="Y4YQ_C"/>
    <property type="match status" value="1"/>
</dbReference>
<proteinExistence type="predicted"/>
<feature type="compositionally biased region" description="Polar residues" evidence="1">
    <location>
        <begin position="113"/>
        <end position="131"/>
    </location>
</feature>
<dbReference type="EMBL" id="CP124755">
    <property type="protein sequence ID" value="WGZ91766.1"/>
    <property type="molecule type" value="Genomic_DNA"/>
</dbReference>
<dbReference type="InterPro" id="IPR032030">
    <property type="entry name" value="YscD_cytoplasmic_dom"/>
</dbReference>
<dbReference type="KEGG" id="tdu:QJT80_04640"/>
<feature type="domain" description="YscD cytoplasmic" evidence="2">
    <location>
        <begin position="11"/>
        <end position="99"/>
    </location>
</feature>
<feature type="domain" description="YscD-like Bon-like" evidence="3">
    <location>
        <begin position="318"/>
        <end position="362"/>
    </location>
</feature>
<feature type="domain" description="YscD/Y4YQ C-terminal" evidence="4">
    <location>
        <begin position="381"/>
        <end position="428"/>
    </location>
</feature>
<reference evidence="5" key="2">
    <citation type="submission" date="2023-04" db="EMBL/GenBank/DDBJ databases">
        <authorList>
            <person name="Beletskiy A.V."/>
            <person name="Mardanov A.V."/>
            <person name="Ravin N.V."/>
        </authorList>
    </citation>
    <scope>NUCLEOTIDE SEQUENCE</scope>
    <source>
        <strain evidence="5">GKL-01</strain>
    </source>
</reference>
<evidence type="ECO:0000259" key="3">
    <source>
        <dbReference type="Pfam" id="PF21934"/>
    </source>
</evidence>
<dbReference type="NCBIfam" id="TIGR02500">
    <property type="entry name" value="type_III_yscD"/>
    <property type="match status" value="1"/>
</dbReference>
<organism evidence="5">
    <name type="scientific">Candidatus Thiocaldithrix dubininis</name>
    <dbReference type="NCBI Taxonomy" id="3080823"/>
    <lineage>
        <taxon>Bacteria</taxon>
        <taxon>Pseudomonadati</taxon>
        <taxon>Pseudomonadota</taxon>
        <taxon>Gammaproteobacteria</taxon>
        <taxon>Thiotrichales</taxon>
        <taxon>Thiotrichaceae</taxon>
        <taxon>Candidatus Thiocaldithrix</taxon>
    </lineage>
</organism>
<dbReference type="Proteomes" id="UP001300672">
    <property type="component" value="Chromosome"/>
</dbReference>
<dbReference type="InterPro" id="IPR012843">
    <property type="entry name" value="YscD"/>
</dbReference>
<dbReference type="AlphaFoldDB" id="A0AA95HBP3"/>
<feature type="region of interest" description="Disordered" evidence="1">
    <location>
        <begin position="109"/>
        <end position="136"/>
    </location>
</feature>
<evidence type="ECO:0000256" key="1">
    <source>
        <dbReference type="SAM" id="MobiDB-lite"/>
    </source>
</evidence>
<evidence type="ECO:0000259" key="2">
    <source>
        <dbReference type="Pfam" id="PF16697"/>
    </source>
</evidence>
<sequence length="441" mass="48163">MAVQHSPFILKVLSGANAGASVRLKQGTVVIGRSMASDIILHDESIADRHLELQIGADEIQLLPLATPVFVDGVDVSNRSSKLEPYKRVNLGAVELVVLDTRRVAPLAGATEQAKQSSNQNTHSQANSTVSAADGVVPSKKKWNDKTYLAIGLTLLLLGNLWYFLPNLKQLTNKLGLRPSAEQQAESMLSGLGETGLQRVVNADGSSVISGYVPTTSKRNELIWTLRRAGINANLNIYSQEEMLENAQMILRSMGETGIAFTQNPPGNLQAKGVARSTDVWQQAKQTILSDVGGVKQIDDAGVQTIDSYMTLFAQFVEKKGLISRLQITKDSGNVIVKGDLTQNEIEQLKRIRNEFIETYGAANYPSIVLNVVDMKSKIKLAIRSVSVGKIPYLVSKDGKKYMEGSKLSDNYFVKSIKPDHVVLSTQGMDIPFYYGIEEGK</sequence>
<gene>
    <name evidence="5" type="primary">sctD</name>
    <name evidence="5" type="ORF">QJT80_04640</name>
</gene>
<name>A0AA95HBP3_9GAMM</name>
<dbReference type="Pfam" id="PF16697">
    <property type="entry name" value="Yop-YscD_cpl"/>
    <property type="match status" value="1"/>
</dbReference>
<dbReference type="Gene3D" id="2.60.200.20">
    <property type="match status" value="1"/>
</dbReference>
<protein>
    <submittedName>
        <fullName evidence="5">Type III secretion system inner membrane ring subunit SctD</fullName>
    </submittedName>
</protein>
<dbReference type="InterPro" id="IPR008984">
    <property type="entry name" value="SMAD_FHA_dom_sf"/>
</dbReference>
<reference evidence="5" key="1">
    <citation type="journal article" date="2023" name="Int. J. Mol. Sci.">
        <title>Metagenomics Revealed a New Genus 'Candidatus Thiocaldithrix dubininis' gen. nov., sp. nov. and a New Species 'Candidatus Thiothrix putei' sp. nov. in the Family Thiotrichaceae, Some Members of Which Have Traits of Both Na+- and H+-Motive Energetics.</title>
        <authorList>
            <person name="Ravin N.V."/>
            <person name="Muntyan M.S."/>
            <person name="Smolyakov D.D."/>
            <person name="Rudenko T.S."/>
            <person name="Beletsky A.V."/>
            <person name="Mardanov A.V."/>
            <person name="Grabovich M.Y."/>
        </authorList>
    </citation>
    <scope>NUCLEOTIDE SEQUENCE</scope>
    <source>
        <strain evidence="5">GKL-01</strain>
    </source>
</reference>
<dbReference type="InterPro" id="IPR057770">
    <property type="entry name" value="YscD/Y4YQ_C"/>
</dbReference>
<dbReference type="Pfam" id="PF21934">
    <property type="entry name" value="Yop-YscD_ppl_3rd"/>
    <property type="match status" value="1"/>
</dbReference>
<dbReference type="SUPFAM" id="SSF49879">
    <property type="entry name" value="SMAD/FHA domain"/>
    <property type="match status" value="1"/>
</dbReference>
<accession>A0AA95HBP3</accession>
<dbReference type="InterPro" id="IPR053946">
    <property type="entry name" value="YscD_ppl_3rd"/>
</dbReference>